<dbReference type="AlphaFoldDB" id="A0A8D0A760"/>
<name>A0A8D0A760_SANLU</name>
<accession>A0A8D0A760</accession>
<protein>
    <submittedName>
        <fullName evidence="1">Uncharacterized protein</fullName>
    </submittedName>
</protein>
<dbReference type="Proteomes" id="UP000694568">
    <property type="component" value="Unplaced"/>
</dbReference>
<reference evidence="1" key="2">
    <citation type="submission" date="2025-09" db="UniProtKB">
        <authorList>
            <consortium name="Ensembl"/>
        </authorList>
    </citation>
    <scope>IDENTIFICATION</scope>
</reference>
<keyword evidence="2" id="KW-1185">Reference proteome</keyword>
<dbReference type="GeneTree" id="ENSGT01000000219642"/>
<evidence type="ECO:0000313" key="1">
    <source>
        <dbReference type="Ensembl" id="ENSSLUP00000050543.1"/>
    </source>
</evidence>
<proteinExistence type="predicted"/>
<dbReference type="Ensembl" id="ENSSLUT00000052040.1">
    <property type="protein sequence ID" value="ENSSLUP00000050543.1"/>
    <property type="gene ID" value="ENSSLUG00000022006.1"/>
</dbReference>
<reference evidence="1" key="1">
    <citation type="submission" date="2025-08" db="UniProtKB">
        <authorList>
            <consortium name="Ensembl"/>
        </authorList>
    </citation>
    <scope>IDENTIFICATION</scope>
</reference>
<organism evidence="1 2">
    <name type="scientific">Sander lucioperca</name>
    <name type="common">Pike-perch</name>
    <name type="synonym">Perca lucioperca</name>
    <dbReference type="NCBI Taxonomy" id="283035"/>
    <lineage>
        <taxon>Eukaryota</taxon>
        <taxon>Metazoa</taxon>
        <taxon>Chordata</taxon>
        <taxon>Craniata</taxon>
        <taxon>Vertebrata</taxon>
        <taxon>Euteleostomi</taxon>
        <taxon>Actinopterygii</taxon>
        <taxon>Neopterygii</taxon>
        <taxon>Teleostei</taxon>
        <taxon>Neoteleostei</taxon>
        <taxon>Acanthomorphata</taxon>
        <taxon>Eupercaria</taxon>
        <taxon>Perciformes</taxon>
        <taxon>Percoidei</taxon>
        <taxon>Percidae</taxon>
        <taxon>Luciopercinae</taxon>
        <taxon>Sander</taxon>
    </lineage>
</organism>
<evidence type="ECO:0000313" key="2">
    <source>
        <dbReference type="Proteomes" id="UP000694568"/>
    </source>
</evidence>
<sequence>LAACPLNTVKKRAKKREKEKDAKSRIYIGKAFERWRELRQQKGFHSDIQVALFLLDRWVNPVWFF</sequence>